<dbReference type="SMART" id="SM00028">
    <property type="entry name" value="TPR"/>
    <property type="match status" value="3"/>
</dbReference>
<dbReference type="EMBL" id="HBKN01033399">
    <property type="protein sequence ID" value="CAE2318928.1"/>
    <property type="molecule type" value="Transcribed_RNA"/>
</dbReference>
<reference evidence="5" key="1">
    <citation type="submission" date="2021-01" db="EMBL/GenBank/DDBJ databases">
        <authorList>
            <person name="Corre E."/>
            <person name="Pelletier E."/>
            <person name="Niang G."/>
            <person name="Scheremetjew M."/>
            <person name="Finn R."/>
            <person name="Kale V."/>
            <person name="Holt S."/>
            <person name="Cochrane G."/>
            <person name="Meng A."/>
            <person name="Brown T."/>
            <person name="Cohen L."/>
        </authorList>
    </citation>
    <scope>NUCLEOTIDE SEQUENCE</scope>
    <source>
        <strain evidence="5">CCMP 2712</strain>
    </source>
</reference>
<evidence type="ECO:0000256" key="3">
    <source>
        <dbReference type="ARBA" id="ARBA00023110"/>
    </source>
</evidence>
<organism evidence="5">
    <name type="scientific">Guillardia theta</name>
    <name type="common">Cryptophyte</name>
    <name type="synonym">Cryptomonas phi</name>
    <dbReference type="NCBI Taxonomy" id="55529"/>
    <lineage>
        <taxon>Eukaryota</taxon>
        <taxon>Cryptophyceae</taxon>
        <taxon>Pyrenomonadales</taxon>
        <taxon>Geminigeraceae</taxon>
        <taxon>Guillardia</taxon>
    </lineage>
</organism>
<name>A0A7S4L971_GUITH</name>
<dbReference type="InterPro" id="IPR050754">
    <property type="entry name" value="FKBP4/5/8-like"/>
</dbReference>
<evidence type="ECO:0000256" key="2">
    <source>
        <dbReference type="ARBA" id="ARBA00013194"/>
    </source>
</evidence>
<sequence>MEVKGRQAWKVKEFHVSLHGWHSVVDLLGDRTAVMIAYWQHEGQTFLIPDGSRVTVKVGDKLLDFIAGNGEIPRAVESLLCRTRMRYGQECELKVAPHLLTDARVEEIENVMREEEEDGRRVTFNMTFLNHTPPYLLGTEERLRVANSRKLKGNEMFTAGDFVSALIWYDKAFSMVSSPKSFGEEEDEARQVWVACHLNRAACHLKEKRYQDTIADCERVLEFEGEKKNLKAHLRLAEAELELRNYDRAEMMLLEAQLAHSDNAAIKRLQGLVRMRREMDLRDEKKLYGKMLHKDT</sequence>
<dbReference type="EC" id="5.2.1.8" evidence="2"/>
<dbReference type="GO" id="GO:0003755">
    <property type="term" value="F:peptidyl-prolyl cis-trans isomerase activity"/>
    <property type="evidence" value="ECO:0007669"/>
    <property type="project" value="UniProtKB-EC"/>
</dbReference>
<dbReference type="PANTHER" id="PTHR46512">
    <property type="entry name" value="PEPTIDYLPROLYL ISOMERASE"/>
    <property type="match status" value="1"/>
</dbReference>
<keyword evidence="3" id="KW-0697">Rotamase</keyword>
<dbReference type="Gene3D" id="1.25.40.10">
    <property type="entry name" value="Tetratricopeptide repeat domain"/>
    <property type="match status" value="1"/>
</dbReference>
<dbReference type="InterPro" id="IPR011990">
    <property type="entry name" value="TPR-like_helical_dom_sf"/>
</dbReference>
<dbReference type="Pfam" id="PF14559">
    <property type="entry name" value="TPR_19"/>
    <property type="match status" value="1"/>
</dbReference>
<evidence type="ECO:0000256" key="1">
    <source>
        <dbReference type="ARBA" id="ARBA00000971"/>
    </source>
</evidence>
<proteinExistence type="predicted"/>
<dbReference type="SUPFAM" id="SSF48452">
    <property type="entry name" value="TPR-like"/>
    <property type="match status" value="1"/>
</dbReference>
<accession>A0A7S4L971</accession>
<gene>
    <name evidence="5" type="ORF">GTHE00462_LOCUS25994</name>
</gene>
<keyword evidence="4" id="KW-0413">Isomerase</keyword>
<evidence type="ECO:0000313" key="5">
    <source>
        <dbReference type="EMBL" id="CAE2318928.1"/>
    </source>
</evidence>
<protein>
    <recommendedName>
        <fullName evidence="2">peptidylprolyl isomerase</fullName>
        <ecNumber evidence="2">5.2.1.8</ecNumber>
    </recommendedName>
</protein>
<comment type="catalytic activity">
    <reaction evidence="1">
        <text>[protein]-peptidylproline (omega=180) = [protein]-peptidylproline (omega=0)</text>
        <dbReference type="Rhea" id="RHEA:16237"/>
        <dbReference type="Rhea" id="RHEA-COMP:10747"/>
        <dbReference type="Rhea" id="RHEA-COMP:10748"/>
        <dbReference type="ChEBI" id="CHEBI:83833"/>
        <dbReference type="ChEBI" id="CHEBI:83834"/>
        <dbReference type="EC" id="5.2.1.8"/>
    </reaction>
</comment>
<dbReference type="InterPro" id="IPR019734">
    <property type="entry name" value="TPR_rpt"/>
</dbReference>
<evidence type="ECO:0000256" key="4">
    <source>
        <dbReference type="ARBA" id="ARBA00023235"/>
    </source>
</evidence>
<dbReference type="AlphaFoldDB" id="A0A7S4L971"/>
<dbReference type="PANTHER" id="PTHR46512:SF9">
    <property type="entry name" value="PEPTIDYLPROLYL ISOMERASE"/>
    <property type="match status" value="1"/>
</dbReference>